<organism evidence="1 2">
    <name type="scientific">Halovivax ruber (strain DSM 18193 / JCM 13892 / XH-70)</name>
    <dbReference type="NCBI Taxonomy" id="797302"/>
    <lineage>
        <taxon>Archaea</taxon>
        <taxon>Methanobacteriati</taxon>
        <taxon>Methanobacteriota</taxon>
        <taxon>Stenosarchaea group</taxon>
        <taxon>Halobacteria</taxon>
        <taxon>Halobacteriales</taxon>
        <taxon>Natrialbaceae</taxon>
        <taxon>Halovivax</taxon>
    </lineage>
</organism>
<evidence type="ECO:0000313" key="1">
    <source>
        <dbReference type="EMBL" id="AGB15520.1"/>
    </source>
</evidence>
<accession>L0I7H3</accession>
<reference evidence="1" key="1">
    <citation type="submission" date="2011-09" db="EMBL/GenBank/DDBJ databases">
        <title>Complete sequence of Halovivax ruber XH-70.</title>
        <authorList>
            <consortium name="US DOE Joint Genome Institute"/>
            <person name="Lucas S."/>
            <person name="Han J."/>
            <person name="Lapidus A."/>
            <person name="Cheng J.-F."/>
            <person name="Goodwin L."/>
            <person name="Pitluck S."/>
            <person name="Peters L."/>
            <person name="Mikhailova N."/>
            <person name="Davenport K."/>
            <person name="Detter J.C."/>
            <person name="Han C."/>
            <person name="Tapia R."/>
            <person name="Land M."/>
            <person name="Hauser L."/>
            <person name="Kyrpides N."/>
            <person name="Ivanova N."/>
            <person name="Pagani I."/>
            <person name="Sproer C."/>
            <person name="Anderson I."/>
            <person name="Woyke T."/>
        </authorList>
    </citation>
    <scope>NUCLEOTIDE SEQUENCE</scope>
    <source>
        <strain evidence="1">XH-70</strain>
    </source>
</reference>
<name>L0I7H3_HALRX</name>
<evidence type="ECO:0000313" key="2">
    <source>
        <dbReference type="Proteomes" id="UP000010846"/>
    </source>
</evidence>
<dbReference type="AlphaFoldDB" id="L0I7H3"/>
<keyword evidence="2" id="KW-1185">Reference proteome</keyword>
<dbReference type="HOGENOM" id="CLU_898964_0_0_2"/>
<dbReference type="Proteomes" id="UP000010846">
    <property type="component" value="Chromosome"/>
</dbReference>
<proteinExistence type="predicted"/>
<dbReference type="RefSeq" id="WP_015300187.1">
    <property type="nucleotide sequence ID" value="NC_019964.1"/>
</dbReference>
<sequence>MGGNNNPHRRKVLRNIAASGGASLIGMTAAVGASPKEASVDIDQLLQSQHIKRLKREVPSLKLSAESARVVGGDRSVVVIPANHGTVLTRPPEETDAARFYFNNWVPGVDDDWVEGTQAQLRVTDDKTVLTRTATDEETEVFLNSIDTRALDRGNTTVAVQPETGKVSISHIDTENRRFDRVQAEPAKAQLATKQKGLAAAKSGLEITDRETTHFSGSSNGTGVQSSCDQDDIIFCIVEAVGCVPCGLTVSAPPVFVACAFLVCLGFPAVPVATILADIGCFNVGQCTGEAVVDIVTDIIDEFADQVPI</sequence>
<gene>
    <name evidence="1" type="ordered locus">Halru_0898</name>
</gene>
<protein>
    <submittedName>
        <fullName evidence="1">Uncharacterized protein</fullName>
    </submittedName>
</protein>
<dbReference type="EMBL" id="CP003050">
    <property type="protein sequence ID" value="AGB15520.1"/>
    <property type="molecule type" value="Genomic_DNA"/>
</dbReference>
<dbReference type="GeneID" id="14375152"/>
<dbReference type="KEGG" id="hru:Halru_0898"/>
<dbReference type="eggNOG" id="arCOG14361">
    <property type="taxonomic scope" value="Archaea"/>
</dbReference>